<evidence type="ECO:0000313" key="12">
    <source>
        <dbReference type="Proteomes" id="UP000015101"/>
    </source>
</evidence>
<organism evidence="11 12">
    <name type="scientific">Helobdella robusta</name>
    <name type="common">Californian leech</name>
    <dbReference type="NCBI Taxonomy" id="6412"/>
    <lineage>
        <taxon>Eukaryota</taxon>
        <taxon>Metazoa</taxon>
        <taxon>Spiralia</taxon>
        <taxon>Lophotrochozoa</taxon>
        <taxon>Annelida</taxon>
        <taxon>Clitellata</taxon>
        <taxon>Hirudinea</taxon>
        <taxon>Rhynchobdellida</taxon>
        <taxon>Glossiphoniidae</taxon>
        <taxon>Helobdella</taxon>
    </lineage>
</organism>
<evidence type="ECO:0000256" key="2">
    <source>
        <dbReference type="ARBA" id="ARBA00022723"/>
    </source>
</evidence>
<dbReference type="AlphaFoldDB" id="T1FPL5"/>
<evidence type="ECO:0000256" key="3">
    <source>
        <dbReference type="ARBA" id="ARBA00022801"/>
    </source>
</evidence>
<feature type="domain" description="Peptidase M12B" evidence="9">
    <location>
        <begin position="1"/>
        <end position="102"/>
    </location>
</feature>
<keyword evidence="12" id="KW-1185">Reference proteome</keyword>
<dbReference type="EMBL" id="KB095811">
    <property type="protein sequence ID" value="ESO13004.1"/>
    <property type="molecule type" value="Genomic_DNA"/>
</dbReference>
<dbReference type="InParanoid" id="T1FPL5"/>
<dbReference type="Proteomes" id="UP000015101">
    <property type="component" value="Unassembled WGS sequence"/>
</dbReference>
<dbReference type="GO" id="GO:0004222">
    <property type="term" value="F:metalloendopeptidase activity"/>
    <property type="evidence" value="ECO:0007669"/>
    <property type="project" value="InterPro"/>
</dbReference>
<dbReference type="InterPro" id="IPR024079">
    <property type="entry name" value="MetalloPept_cat_dom_sf"/>
</dbReference>
<evidence type="ECO:0000313" key="11">
    <source>
        <dbReference type="EnsemblMetazoa" id="HelroP188065"/>
    </source>
</evidence>
<dbReference type="RefSeq" id="XP_009009724.1">
    <property type="nucleotide sequence ID" value="XM_009011476.1"/>
</dbReference>
<keyword evidence="7" id="KW-0325">Glycoprotein</keyword>
<keyword evidence="5" id="KW-0482">Metalloprotease</keyword>
<dbReference type="eggNOG" id="KOG3538">
    <property type="taxonomic scope" value="Eukaryota"/>
</dbReference>
<evidence type="ECO:0000256" key="8">
    <source>
        <dbReference type="PROSITE-ProRule" id="PRU00276"/>
    </source>
</evidence>
<evidence type="ECO:0000256" key="5">
    <source>
        <dbReference type="ARBA" id="ARBA00023049"/>
    </source>
</evidence>
<proteinExistence type="predicted"/>
<gene>
    <name evidence="11" type="primary">20210762</name>
    <name evidence="10" type="ORF">HELRODRAFT_188065</name>
</gene>
<dbReference type="GO" id="GO:0006508">
    <property type="term" value="P:proteolysis"/>
    <property type="evidence" value="ECO:0007669"/>
    <property type="project" value="UniProtKB-KW"/>
</dbReference>
<evidence type="ECO:0000259" key="9">
    <source>
        <dbReference type="PROSITE" id="PS50215"/>
    </source>
</evidence>
<dbReference type="PROSITE" id="PS50215">
    <property type="entry name" value="ADAM_MEPRO"/>
    <property type="match status" value="1"/>
</dbReference>
<dbReference type="EnsemblMetazoa" id="HelroT188065">
    <property type="protein sequence ID" value="HelroP188065"/>
    <property type="gene ID" value="HelroG188065"/>
</dbReference>
<keyword evidence="2 8" id="KW-0479">Metal-binding</keyword>
<dbReference type="EMBL" id="AMQM01000279">
    <property type="status" value="NOT_ANNOTATED_CDS"/>
    <property type="molecule type" value="Genomic_DNA"/>
</dbReference>
<evidence type="ECO:0000256" key="6">
    <source>
        <dbReference type="ARBA" id="ARBA00023157"/>
    </source>
</evidence>
<dbReference type="OrthoDB" id="6134861at2759"/>
<keyword evidence="3" id="KW-0378">Hydrolase</keyword>
<protein>
    <recommendedName>
        <fullName evidence="9">Peptidase M12B domain-containing protein</fullName>
    </recommendedName>
</protein>
<dbReference type="Pfam" id="PF17771">
    <property type="entry name" value="ADAMTS_CR_2"/>
    <property type="match status" value="1"/>
</dbReference>
<keyword evidence="6" id="KW-1015">Disulfide bond</keyword>
<feature type="binding site" evidence="8">
    <location>
        <position position="56"/>
    </location>
    <ligand>
        <name>Zn(2+)</name>
        <dbReference type="ChEBI" id="CHEBI:29105"/>
        <note>catalytic</note>
    </ligand>
</feature>
<reference evidence="12" key="1">
    <citation type="submission" date="2012-12" db="EMBL/GenBank/DDBJ databases">
        <authorList>
            <person name="Hellsten U."/>
            <person name="Grimwood J."/>
            <person name="Chapman J.A."/>
            <person name="Shapiro H."/>
            <person name="Aerts A."/>
            <person name="Otillar R.P."/>
            <person name="Terry A.Y."/>
            <person name="Boore J.L."/>
            <person name="Simakov O."/>
            <person name="Marletaz F."/>
            <person name="Cho S.-J."/>
            <person name="Edsinger-Gonzales E."/>
            <person name="Havlak P."/>
            <person name="Kuo D.-H."/>
            <person name="Larsson T."/>
            <person name="Lv J."/>
            <person name="Arendt D."/>
            <person name="Savage R."/>
            <person name="Osoegawa K."/>
            <person name="de Jong P."/>
            <person name="Lindberg D.R."/>
            <person name="Seaver E.C."/>
            <person name="Weisblat D.A."/>
            <person name="Putnam N.H."/>
            <person name="Grigoriev I.V."/>
            <person name="Rokhsar D.S."/>
        </authorList>
    </citation>
    <scope>NUCLEOTIDE SEQUENCE</scope>
</reference>
<reference evidence="10 12" key="2">
    <citation type="journal article" date="2013" name="Nature">
        <title>Insights into bilaterian evolution from three spiralian genomes.</title>
        <authorList>
            <person name="Simakov O."/>
            <person name="Marletaz F."/>
            <person name="Cho S.J."/>
            <person name="Edsinger-Gonzales E."/>
            <person name="Havlak P."/>
            <person name="Hellsten U."/>
            <person name="Kuo D.H."/>
            <person name="Larsson T."/>
            <person name="Lv J."/>
            <person name="Arendt D."/>
            <person name="Savage R."/>
            <person name="Osoegawa K."/>
            <person name="de Jong P."/>
            <person name="Grimwood J."/>
            <person name="Chapman J.A."/>
            <person name="Shapiro H."/>
            <person name="Aerts A."/>
            <person name="Otillar R.P."/>
            <person name="Terry A.Y."/>
            <person name="Boore J.L."/>
            <person name="Grigoriev I.V."/>
            <person name="Lindberg D.R."/>
            <person name="Seaver E.C."/>
            <person name="Weisblat D.A."/>
            <person name="Putnam N.H."/>
            <person name="Rokhsar D.S."/>
        </authorList>
    </citation>
    <scope>NUCLEOTIDE SEQUENCE</scope>
</reference>
<feature type="active site" evidence="8">
    <location>
        <position position="47"/>
    </location>
</feature>
<evidence type="ECO:0000256" key="4">
    <source>
        <dbReference type="ARBA" id="ARBA00022833"/>
    </source>
</evidence>
<dbReference type="KEGG" id="hro:HELRODRAFT_188065"/>
<dbReference type="SUPFAM" id="SSF55486">
    <property type="entry name" value="Metalloproteases ('zincins'), catalytic domain"/>
    <property type="match status" value="1"/>
</dbReference>
<keyword evidence="1" id="KW-0645">Protease</keyword>
<accession>T1FPL5</accession>
<sequence length="523" mass="58042">MFAGNFDNGEPRFIQGLANIKAICTSQAVSISQENGEFGTTGTTSHELAHNLGSLHDVLSDNSCDSKDQYIMSVAPGQLTPQTFMHPFYFSACSIDYMRQYLASEAVLVAIMRGCTVLGWSERNCLLKTSLVQPATPSSNIPSNTPPGQQFPINVQCQLFFGMESYYCGGMIYDEKMCSLLYCYDPLTSQCTTSTEYRAYTGTTCGNKKWCQQGSCVYDSAAPAASDVCLSGDTRDPLTKCWELMANDFSKCYLNDYYKKCCATCEYFKKKNSTDASCIYGDKQPEYCKGLKPSSCYNNQDLKLCCQTCKNFWMTDMMNCEYGDRASWCSDPSQMKASNCYNSENTCCLQCAKFNLQLYGCQYGDKIDCSFVTPDQCPSMADNCCIKCNPQYSSLAPSILKGINITLHSPPPLTKRFSNCNDGRPWCNNLPPFSCYDSTLKNSCPCVCQQMRVSADSNGFEYGDKYTWCGNITKTECGNLFSQGACSVSCLTAKDGSEHLTGSRKILLSFLIFSLRCFSQLLS</sequence>
<dbReference type="CTD" id="20210762"/>
<feature type="binding site" evidence="8">
    <location>
        <position position="50"/>
    </location>
    <ligand>
        <name>Zn(2+)</name>
        <dbReference type="ChEBI" id="CHEBI:29105"/>
        <note>catalytic</note>
    </ligand>
</feature>
<dbReference type="InterPro" id="IPR041645">
    <property type="entry name" value="ADAMTS_CR_2"/>
</dbReference>
<feature type="binding site" evidence="8">
    <location>
        <position position="46"/>
    </location>
    <ligand>
        <name>Zn(2+)</name>
        <dbReference type="ChEBI" id="CHEBI:29105"/>
        <note>catalytic</note>
    </ligand>
</feature>
<evidence type="ECO:0000313" key="10">
    <source>
        <dbReference type="EMBL" id="ESO13004.1"/>
    </source>
</evidence>
<dbReference type="GeneID" id="20210762"/>
<dbReference type="OMA" id="CWELMAN"/>
<dbReference type="GO" id="GO:0046872">
    <property type="term" value="F:metal ion binding"/>
    <property type="evidence" value="ECO:0007669"/>
    <property type="project" value="UniProtKB-KW"/>
</dbReference>
<dbReference type="InterPro" id="IPR001590">
    <property type="entry name" value="Peptidase_M12B"/>
</dbReference>
<evidence type="ECO:0000256" key="1">
    <source>
        <dbReference type="ARBA" id="ARBA00022670"/>
    </source>
</evidence>
<dbReference type="Gene3D" id="3.40.390.10">
    <property type="entry name" value="Collagenase (Catalytic Domain)"/>
    <property type="match status" value="1"/>
</dbReference>
<comment type="caution">
    <text evidence="8">Lacks conserved residue(s) required for the propagation of feature annotation.</text>
</comment>
<reference evidence="11" key="3">
    <citation type="submission" date="2015-06" db="UniProtKB">
        <authorList>
            <consortium name="EnsemblMetazoa"/>
        </authorList>
    </citation>
    <scope>IDENTIFICATION</scope>
</reference>
<evidence type="ECO:0000256" key="7">
    <source>
        <dbReference type="ARBA" id="ARBA00023180"/>
    </source>
</evidence>
<keyword evidence="4 8" id="KW-0862">Zinc</keyword>
<dbReference type="HOGENOM" id="CLU_556996_0_0_1"/>
<dbReference type="Gene3D" id="3.40.1620.60">
    <property type="match status" value="1"/>
</dbReference>
<name>T1FPL5_HELRO</name>